<comment type="caution">
    <text evidence="2">The sequence shown here is derived from an EMBL/GenBank/DDBJ whole genome shotgun (WGS) entry which is preliminary data.</text>
</comment>
<keyword evidence="1" id="KW-1133">Transmembrane helix</keyword>
<keyword evidence="1" id="KW-0812">Transmembrane</keyword>
<keyword evidence="3" id="KW-1185">Reference proteome</keyword>
<dbReference type="Proteomes" id="UP001519307">
    <property type="component" value="Unassembled WGS sequence"/>
</dbReference>
<keyword evidence="1" id="KW-0472">Membrane</keyword>
<gene>
    <name evidence="2" type="ORF">J2Z42_000007</name>
</gene>
<organism evidence="2 3">
    <name type="scientific">Clostridium algifaecis</name>
    <dbReference type="NCBI Taxonomy" id="1472040"/>
    <lineage>
        <taxon>Bacteria</taxon>
        <taxon>Bacillati</taxon>
        <taxon>Bacillota</taxon>
        <taxon>Clostridia</taxon>
        <taxon>Eubacteriales</taxon>
        <taxon>Clostridiaceae</taxon>
        <taxon>Clostridium</taxon>
    </lineage>
</organism>
<evidence type="ECO:0000256" key="1">
    <source>
        <dbReference type="SAM" id="Phobius"/>
    </source>
</evidence>
<evidence type="ECO:0000313" key="2">
    <source>
        <dbReference type="EMBL" id="MBP2031342.1"/>
    </source>
</evidence>
<accession>A0ABS4KMS7</accession>
<feature type="transmembrane region" description="Helical" evidence="1">
    <location>
        <begin position="22"/>
        <end position="46"/>
    </location>
</feature>
<proteinExistence type="predicted"/>
<reference evidence="2 3" key="1">
    <citation type="submission" date="2021-03" db="EMBL/GenBank/DDBJ databases">
        <title>Genomic Encyclopedia of Type Strains, Phase IV (KMG-IV): sequencing the most valuable type-strain genomes for metagenomic binning, comparative biology and taxonomic classification.</title>
        <authorList>
            <person name="Goeker M."/>
        </authorList>
    </citation>
    <scope>NUCLEOTIDE SEQUENCE [LARGE SCALE GENOMIC DNA]</scope>
    <source>
        <strain evidence="2 3">DSM 28783</strain>
    </source>
</reference>
<name>A0ABS4KMS7_9CLOT</name>
<evidence type="ECO:0000313" key="3">
    <source>
        <dbReference type="Proteomes" id="UP001519307"/>
    </source>
</evidence>
<protein>
    <submittedName>
        <fullName evidence="2">Uncharacterized protein</fullName>
    </submittedName>
</protein>
<dbReference type="EMBL" id="JAGGLM010000001">
    <property type="protein sequence ID" value="MBP2031342.1"/>
    <property type="molecule type" value="Genomic_DNA"/>
</dbReference>
<sequence>MIETLFAIKIPEDEISGVTIKLGMSLIIAIMLIQFSIAILSLCFIFL</sequence>